<proteinExistence type="predicted"/>
<gene>
    <name evidence="2" type="ORF">RDI58_015296</name>
</gene>
<feature type="transmembrane region" description="Helical" evidence="1">
    <location>
        <begin position="12"/>
        <end position="31"/>
    </location>
</feature>
<sequence length="33" mass="3846">MLLNGQNSLFFSFFTCFSCFLSLCFQLLLLFSL</sequence>
<dbReference type="Proteomes" id="UP001371456">
    <property type="component" value="Unassembled WGS sequence"/>
</dbReference>
<reference evidence="2 3" key="1">
    <citation type="submission" date="2024-02" db="EMBL/GenBank/DDBJ databases">
        <title>de novo genome assembly of Solanum bulbocastanum strain 11H21.</title>
        <authorList>
            <person name="Hosaka A.J."/>
        </authorList>
    </citation>
    <scope>NUCLEOTIDE SEQUENCE [LARGE SCALE GENOMIC DNA]</scope>
    <source>
        <tissue evidence="2">Young leaves</tissue>
    </source>
</reference>
<organism evidence="2 3">
    <name type="scientific">Solanum bulbocastanum</name>
    <name type="common">Wild potato</name>
    <dbReference type="NCBI Taxonomy" id="147425"/>
    <lineage>
        <taxon>Eukaryota</taxon>
        <taxon>Viridiplantae</taxon>
        <taxon>Streptophyta</taxon>
        <taxon>Embryophyta</taxon>
        <taxon>Tracheophyta</taxon>
        <taxon>Spermatophyta</taxon>
        <taxon>Magnoliopsida</taxon>
        <taxon>eudicotyledons</taxon>
        <taxon>Gunneridae</taxon>
        <taxon>Pentapetalae</taxon>
        <taxon>asterids</taxon>
        <taxon>lamiids</taxon>
        <taxon>Solanales</taxon>
        <taxon>Solanaceae</taxon>
        <taxon>Solanoideae</taxon>
        <taxon>Solaneae</taxon>
        <taxon>Solanum</taxon>
    </lineage>
</organism>
<keyword evidence="1" id="KW-1133">Transmembrane helix</keyword>
<keyword evidence="1" id="KW-0472">Membrane</keyword>
<evidence type="ECO:0000256" key="1">
    <source>
        <dbReference type="SAM" id="Phobius"/>
    </source>
</evidence>
<name>A0AAN8TN24_SOLBU</name>
<keyword evidence="3" id="KW-1185">Reference proteome</keyword>
<comment type="caution">
    <text evidence="2">The sequence shown here is derived from an EMBL/GenBank/DDBJ whole genome shotgun (WGS) entry which is preliminary data.</text>
</comment>
<protein>
    <submittedName>
        <fullName evidence="2">Uncharacterized protein</fullName>
    </submittedName>
</protein>
<dbReference type="EMBL" id="JBANQN010000006">
    <property type="protein sequence ID" value="KAK6786771.1"/>
    <property type="molecule type" value="Genomic_DNA"/>
</dbReference>
<evidence type="ECO:0000313" key="2">
    <source>
        <dbReference type="EMBL" id="KAK6786771.1"/>
    </source>
</evidence>
<dbReference type="AlphaFoldDB" id="A0AAN8TN24"/>
<accession>A0AAN8TN24</accession>
<evidence type="ECO:0000313" key="3">
    <source>
        <dbReference type="Proteomes" id="UP001371456"/>
    </source>
</evidence>
<keyword evidence="1" id="KW-0812">Transmembrane</keyword>